<evidence type="ECO:0000256" key="4">
    <source>
        <dbReference type="PROSITE-ProRule" id="PRU00042"/>
    </source>
</evidence>
<dbReference type="Proteomes" id="UP000070544">
    <property type="component" value="Unassembled WGS sequence"/>
</dbReference>
<feature type="domain" description="C2H2-type" evidence="6">
    <location>
        <begin position="69"/>
        <end position="97"/>
    </location>
</feature>
<feature type="domain" description="C2H2-type" evidence="6">
    <location>
        <begin position="99"/>
        <end position="128"/>
    </location>
</feature>
<keyword evidence="2 4" id="KW-0863">Zinc-finger</keyword>
<feature type="domain" description="C2H2-type" evidence="6">
    <location>
        <begin position="129"/>
        <end position="156"/>
    </location>
</feature>
<feature type="compositionally biased region" description="Low complexity" evidence="5">
    <location>
        <begin position="167"/>
        <end position="180"/>
    </location>
</feature>
<dbReference type="EMBL" id="KQ965751">
    <property type="protein sequence ID" value="KXS16670.1"/>
    <property type="molecule type" value="Genomic_DNA"/>
</dbReference>
<name>A0A139AIQ5_GONPJ</name>
<gene>
    <name evidence="7" type="ORF">M427DRAFT_134000</name>
</gene>
<dbReference type="GO" id="GO:0000981">
    <property type="term" value="F:DNA-binding transcription factor activity, RNA polymerase II-specific"/>
    <property type="evidence" value="ECO:0007669"/>
    <property type="project" value="TreeGrafter"/>
</dbReference>
<keyword evidence="1" id="KW-0479">Metal-binding</keyword>
<dbReference type="SUPFAM" id="SSF57667">
    <property type="entry name" value="beta-beta-alpha zinc fingers"/>
    <property type="match status" value="2"/>
</dbReference>
<keyword evidence="8" id="KW-1185">Reference proteome</keyword>
<organism evidence="7 8">
    <name type="scientific">Gonapodya prolifera (strain JEL478)</name>
    <name type="common">Monoblepharis prolifera</name>
    <dbReference type="NCBI Taxonomy" id="1344416"/>
    <lineage>
        <taxon>Eukaryota</taxon>
        <taxon>Fungi</taxon>
        <taxon>Fungi incertae sedis</taxon>
        <taxon>Chytridiomycota</taxon>
        <taxon>Chytridiomycota incertae sedis</taxon>
        <taxon>Monoblepharidomycetes</taxon>
        <taxon>Monoblepharidales</taxon>
        <taxon>Gonapodyaceae</taxon>
        <taxon>Gonapodya</taxon>
    </lineage>
</organism>
<dbReference type="SMART" id="SM00355">
    <property type="entry name" value="ZnF_C2H2"/>
    <property type="match status" value="3"/>
</dbReference>
<dbReference type="Gene3D" id="3.30.160.60">
    <property type="entry name" value="Classic Zinc Finger"/>
    <property type="match status" value="2"/>
</dbReference>
<feature type="compositionally biased region" description="Polar residues" evidence="5">
    <location>
        <begin position="437"/>
        <end position="463"/>
    </location>
</feature>
<dbReference type="Pfam" id="PF00096">
    <property type="entry name" value="zf-C2H2"/>
    <property type="match status" value="2"/>
</dbReference>
<feature type="compositionally biased region" description="Polar residues" evidence="5">
    <location>
        <begin position="386"/>
        <end position="400"/>
    </location>
</feature>
<evidence type="ECO:0000313" key="7">
    <source>
        <dbReference type="EMBL" id="KXS16670.1"/>
    </source>
</evidence>
<dbReference type="PANTHER" id="PTHR23235:SF120">
    <property type="entry name" value="KRUPPEL-LIKE FACTOR 15"/>
    <property type="match status" value="1"/>
</dbReference>
<dbReference type="InterPro" id="IPR036236">
    <property type="entry name" value="Znf_C2H2_sf"/>
</dbReference>
<dbReference type="STRING" id="1344416.A0A139AIQ5"/>
<dbReference type="InterPro" id="IPR013087">
    <property type="entry name" value="Znf_C2H2_type"/>
</dbReference>
<evidence type="ECO:0000256" key="3">
    <source>
        <dbReference type="ARBA" id="ARBA00022833"/>
    </source>
</evidence>
<dbReference type="PROSITE" id="PS50157">
    <property type="entry name" value="ZINC_FINGER_C2H2_2"/>
    <property type="match status" value="3"/>
</dbReference>
<evidence type="ECO:0000256" key="1">
    <source>
        <dbReference type="ARBA" id="ARBA00022723"/>
    </source>
</evidence>
<feature type="region of interest" description="Disordered" evidence="5">
    <location>
        <begin position="28"/>
        <end position="61"/>
    </location>
</feature>
<dbReference type="OrthoDB" id="8117402at2759"/>
<evidence type="ECO:0000256" key="5">
    <source>
        <dbReference type="SAM" id="MobiDB-lite"/>
    </source>
</evidence>
<accession>A0A139AIQ5</accession>
<evidence type="ECO:0000313" key="8">
    <source>
        <dbReference type="Proteomes" id="UP000070544"/>
    </source>
</evidence>
<keyword evidence="3" id="KW-0862">Zinc</keyword>
<reference evidence="7 8" key="1">
    <citation type="journal article" date="2015" name="Genome Biol. Evol.">
        <title>Phylogenomic analyses indicate that early fungi evolved digesting cell walls of algal ancestors of land plants.</title>
        <authorList>
            <person name="Chang Y."/>
            <person name="Wang S."/>
            <person name="Sekimoto S."/>
            <person name="Aerts A.L."/>
            <person name="Choi C."/>
            <person name="Clum A."/>
            <person name="LaButti K.M."/>
            <person name="Lindquist E.A."/>
            <person name="Yee Ngan C."/>
            <person name="Ohm R.A."/>
            <person name="Salamov A.A."/>
            <person name="Grigoriev I.V."/>
            <person name="Spatafora J.W."/>
            <person name="Berbee M.L."/>
        </authorList>
    </citation>
    <scope>NUCLEOTIDE SEQUENCE [LARGE SCALE GENOMIC DNA]</scope>
    <source>
        <strain evidence="7 8">JEL478</strain>
    </source>
</reference>
<dbReference type="PROSITE" id="PS00028">
    <property type="entry name" value="ZINC_FINGER_C2H2_1"/>
    <property type="match status" value="2"/>
</dbReference>
<dbReference type="PANTHER" id="PTHR23235">
    <property type="entry name" value="KRUEPPEL-LIKE TRANSCRIPTION FACTOR"/>
    <property type="match status" value="1"/>
</dbReference>
<feature type="region of interest" description="Disordered" evidence="5">
    <location>
        <begin position="145"/>
        <end position="197"/>
    </location>
</feature>
<dbReference type="AlphaFoldDB" id="A0A139AIQ5"/>
<dbReference type="GO" id="GO:0008270">
    <property type="term" value="F:zinc ion binding"/>
    <property type="evidence" value="ECO:0007669"/>
    <property type="project" value="UniProtKB-KW"/>
</dbReference>
<dbReference type="GO" id="GO:0000978">
    <property type="term" value="F:RNA polymerase II cis-regulatory region sequence-specific DNA binding"/>
    <property type="evidence" value="ECO:0007669"/>
    <property type="project" value="TreeGrafter"/>
</dbReference>
<sequence length="471" mass="51019">MEQSAGSEQHQQNLAHQNFPLTVESIIQFAFDSRPNPPPDGNVDENGLPQHGPTRVRKDSDKDFTRKKFVCPQGCGASFAKKFNLDTHMLTHQTGRPKIPCDYGCGCEFYRRSDLVRHRKMHELGHKPHVCSRCGKDFARQDRMRTHEAKCTGTAPEQKPRRKGRNSRQQSTESAQSSEAPNPFALTDPSLANMGNPLGAPNQLVAVEPMFRPDGTWSGPYHYLGPAQHGAPVPVPGPEEQSQTMGYFTGPPPVDYPAHYASYYAPAPQFTQHQPWVRNETYVGQPWAPNHGHFQAVTTSAPATVSGAEQQHFQASSGDVTPTSWAVLPSWDTRSNGTADSGIPGIENPHTRPWLDGAGTTEAPAENVVATNDPRNWDSGNRDTENSINQHNLGTANATPARSPALPTAHTTTAASPQQSSSIDAAALILNEWMSSMKTSGTPSYTYDSNPASQATSAVSGNEHSGGGGEV</sequence>
<evidence type="ECO:0000256" key="2">
    <source>
        <dbReference type="ARBA" id="ARBA00022771"/>
    </source>
</evidence>
<protein>
    <recommendedName>
        <fullName evidence="6">C2H2-type domain-containing protein</fullName>
    </recommendedName>
</protein>
<feature type="region of interest" description="Disordered" evidence="5">
    <location>
        <begin position="335"/>
        <end position="420"/>
    </location>
</feature>
<feature type="compositionally biased region" description="Low complexity" evidence="5">
    <location>
        <begin position="403"/>
        <end position="420"/>
    </location>
</feature>
<evidence type="ECO:0000259" key="6">
    <source>
        <dbReference type="PROSITE" id="PS50157"/>
    </source>
</evidence>
<proteinExistence type="predicted"/>
<feature type="region of interest" description="Disordered" evidence="5">
    <location>
        <begin position="437"/>
        <end position="471"/>
    </location>
</feature>